<evidence type="ECO:0000256" key="5">
    <source>
        <dbReference type="PIRSR" id="PIRSR613078-2"/>
    </source>
</evidence>
<evidence type="ECO:0000313" key="7">
    <source>
        <dbReference type="EMBL" id="PRP87911.1"/>
    </source>
</evidence>
<dbReference type="Gene3D" id="3.40.50.1240">
    <property type="entry name" value="Phosphoglycerate mutase-like"/>
    <property type="match status" value="1"/>
</dbReference>
<sequence>MLALTFTQNVQDRFTGWQDIPLAGEGIIASQRAAKLLRSQGYTFDCAYSSALIRSIKTMHIILEEMGLEHIPEVKTWKLNERMYGQLQGMNKSEAKKHFGEAQIQEWRRSYDVPPPPVTIDDERWPGHFDKYKKMMKKEEIPRSECLKDIVNRTISLWREELEPLIRRGNRLLVVAHGSNIRAFMHIVCGMSEEECSVFESKNGVPLIIRLRRDDLHLMDYHFLETKSNL</sequence>
<dbReference type="AlphaFoldDB" id="A0A2P6NVB3"/>
<reference evidence="7 8" key="1">
    <citation type="journal article" date="2018" name="Genome Biol. Evol.">
        <title>Multiple Roots of Fruiting Body Formation in Amoebozoa.</title>
        <authorList>
            <person name="Hillmann F."/>
            <person name="Forbes G."/>
            <person name="Novohradska S."/>
            <person name="Ferling I."/>
            <person name="Riege K."/>
            <person name="Groth M."/>
            <person name="Westermann M."/>
            <person name="Marz M."/>
            <person name="Spaller T."/>
            <person name="Winckler T."/>
            <person name="Schaap P."/>
            <person name="Glockner G."/>
        </authorList>
    </citation>
    <scope>NUCLEOTIDE SEQUENCE [LARGE SCALE GENOMIC DNA]</scope>
    <source>
        <strain evidence="7 8">Jena</strain>
    </source>
</reference>
<dbReference type="SUPFAM" id="SSF53254">
    <property type="entry name" value="Phosphoglycerate mutase-like"/>
    <property type="match status" value="1"/>
</dbReference>
<dbReference type="EMBL" id="MDYQ01000016">
    <property type="protein sequence ID" value="PRP87911.1"/>
    <property type="molecule type" value="Genomic_DNA"/>
</dbReference>
<name>A0A2P6NVB3_9EUKA</name>
<feature type="binding site" evidence="5">
    <location>
        <begin position="15"/>
        <end position="16"/>
    </location>
    <ligand>
        <name>substrate</name>
    </ligand>
</feature>
<gene>
    <name evidence="7" type="ORF">PROFUN_02648</name>
</gene>
<dbReference type="SMART" id="SM00855">
    <property type="entry name" value="PGAM"/>
    <property type="match status" value="1"/>
</dbReference>
<evidence type="ECO:0000256" key="1">
    <source>
        <dbReference type="ARBA" id="ARBA00006717"/>
    </source>
</evidence>
<keyword evidence="4" id="KW-0413">Isomerase</keyword>
<protein>
    <recommendedName>
        <fullName evidence="2">phosphoglycerate mutase (2,3-diphosphoglycerate-dependent)</fullName>
        <ecNumber evidence="2">5.4.2.11</ecNumber>
    </recommendedName>
</protein>
<evidence type="ECO:0000256" key="6">
    <source>
        <dbReference type="PIRSR" id="PIRSR613078-3"/>
    </source>
</evidence>
<comment type="caution">
    <text evidence="7">The sequence shown here is derived from an EMBL/GenBank/DDBJ whole genome shotgun (WGS) entry which is preliminary data.</text>
</comment>
<dbReference type="InParanoid" id="A0A2P6NVB3"/>
<evidence type="ECO:0000313" key="8">
    <source>
        <dbReference type="Proteomes" id="UP000241769"/>
    </source>
</evidence>
<feature type="site" description="Transition state stabilizer" evidence="6">
    <location>
        <position position="177"/>
    </location>
</feature>
<dbReference type="InterPro" id="IPR005952">
    <property type="entry name" value="Phosphogly_mut1"/>
</dbReference>
<keyword evidence="3" id="KW-0324">Glycolysis</keyword>
<dbReference type="Proteomes" id="UP000241769">
    <property type="component" value="Unassembled WGS sequence"/>
</dbReference>
<dbReference type="EC" id="5.4.2.11" evidence="2"/>
<feature type="binding site" evidence="5">
    <location>
        <position position="54"/>
    </location>
    <ligand>
        <name>substrate</name>
    </ligand>
</feature>
<dbReference type="InterPro" id="IPR029033">
    <property type="entry name" value="His_PPase_superfam"/>
</dbReference>
<dbReference type="NCBIfam" id="TIGR01258">
    <property type="entry name" value="pgm_1"/>
    <property type="match status" value="1"/>
</dbReference>
<feature type="binding site" evidence="5">
    <location>
        <position position="92"/>
    </location>
    <ligand>
        <name>substrate</name>
    </ligand>
</feature>
<keyword evidence="8" id="KW-1185">Reference proteome</keyword>
<dbReference type="Pfam" id="PF00300">
    <property type="entry name" value="His_Phos_1"/>
    <property type="match status" value="2"/>
</dbReference>
<organism evidence="7 8">
    <name type="scientific">Planoprotostelium fungivorum</name>
    <dbReference type="NCBI Taxonomy" id="1890364"/>
    <lineage>
        <taxon>Eukaryota</taxon>
        <taxon>Amoebozoa</taxon>
        <taxon>Evosea</taxon>
        <taxon>Variosea</taxon>
        <taxon>Cavosteliida</taxon>
        <taxon>Cavosteliaceae</taxon>
        <taxon>Planoprotostelium</taxon>
    </lineage>
</organism>
<proteinExistence type="inferred from homology"/>
<dbReference type="STRING" id="1890364.A0A2P6NVB3"/>
<dbReference type="PANTHER" id="PTHR11931">
    <property type="entry name" value="PHOSPHOGLYCERATE MUTASE"/>
    <property type="match status" value="1"/>
</dbReference>
<dbReference type="CDD" id="cd07067">
    <property type="entry name" value="HP_PGM_like"/>
    <property type="match status" value="1"/>
</dbReference>
<dbReference type="GO" id="GO:0006096">
    <property type="term" value="P:glycolytic process"/>
    <property type="evidence" value="ECO:0007669"/>
    <property type="project" value="UniProtKB-KW"/>
</dbReference>
<dbReference type="OrthoDB" id="354304at2759"/>
<feature type="binding site" evidence="5">
    <location>
        <begin position="81"/>
        <end position="84"/>
    </location>
    <ligand>
        <name>substrate</name>
    </ligand>
</feature>
<comment type="similarity">
    <text evidence="1">Belongs to the phosphoglycerate mutase family. BPG-dependent PGAM subfamily.</text>
</comment>
<evidence type="ECO:0000256" key="2">
    <source>
        <dbReference type="ARBA" id="ARBA00012028"/>
    </source>
</evidence>
<dbReference type="PIRSF" id="PIRSF000709">
    <property type="entry name" value="6PFK_2-Ptase"/>
    <property type="match status" value="1"/>
</dbReference>
<accession>A0A2P6NVB3</accession>
<dbReference type="InterPro" id="IPR013078">
    <property type="entry name" value="His_Pase_superF_clade-1"/>
</dbReference>
<evidence type="ECO:0000256" key="3">
    <source>
        <dbReference type="ARBA" id="ARBA00023152"/>
    </source>
</evidence>
<evidence type="ECO:0000256" key="4">
    <source>
        <dbReference type="ARBA" id="ARBA00023235"/>
    </source>
</evidence>
<dbReference type="GO" id="GO:0004619">
    <property type="term" value="F:phosphoglycerate mutase activity"/>
    <property type="evidence" value="ECO:0007669"/>
    <property type="project" value="UniProtKB-EC"/>
</dbReference>
<feature type="binding site" evidence="5">
    <location>
        <begin position="108"/>
        <end position="109"/>
    </location>
    <ligand>
        <name>substrate</name>
    </ligand>
</feature>